<keyword evidence="1" id="KW-0812">Transmembrane</keyword>
<protein>
    <recommendedName>
        <fullName evidence="2">DUF2061 domain-containing protein</fullName>
    </recommendedName>
</protein>
<keyword evidence="1" id="KW-1133">Transmembrane helix</keyword>
<dbReference type="AlphaFoldDB" id="A0A1B7X8B0"/>
<feature type="transmembrane region" description="Helical" evidence="1">
    <location>
        <begin position="36"/>
        <end position="54"/>
    </location>
</feature>
<dbReference type="EMBL" id="LJOW01000002">
    <property type="protein sequence ID" value="OBQ45586.1"/>
    <property type="molecule type" value="Genomic_DNA"/>
</dbReference>
<name>A0A1B7X8B0_APHFL</name>
<organism evidence="3 4">
    <name type="scientific">Aphanizomenon flos-aquae WA102</name>
    <dbReference type="NCBI Taxonomy" id="1710896"/>
    <lineage>
        <taxon>Bacteria</taxon>
        <taxon>Bacillati</taxon>
        <taxon>Cyanobacteriota</taxon>
        <taxon>Cyanophyceae</taxon>
        <taxon>Nostocales</taxon>
        <taxon>Aphanizomenonaceae</taxon>
        <taxon>Aphanizomenon</taxon>
    </lineage>
</organism>
<gene>
    <name evidence="3" type="ORF">AN484_01040</name>
</gene>
<dbReference type="Proteomes" id="UP000092093">
    <property type="component" value="Unassembled WGS sequence"/>
</dbReference>
<proteinExistence type="predicted"/>
<keyword evidence="1" id="KW-0472">Membrane</keyword>
<evidence type="ECO:0000313" key="4">
    <source>
        <dbReference type="Proteomes" id="UP000092093"/>
    </source>
</evidence>
<evidence type="ECO:0000313" key="3">
    <source>
        <dbReference type="EMBL" id="OBQ45586.1"/>
    </source>
</evidence>
<dbReference type="InterPro" id="IPR018638">
    <property type="entry name" value="DUF2061_membrane"/>
</dbReference>
<sequence>MSVKKSRSLAKSLTWRVVALLTTFITLYALSKDINMATLATIITNGVNFVAYYYHERIWNSVSWGKE</sequence>
<feature type="domain" description="DUF2061" evidence="2">
    <location>
        <begin position="9"/>
        <end position="60"/>
    </location>
</feature>
<evidence type="ECO:0000256" key="1">
    <source>
        <dbReference type="SAM" id="Phobius"/>
    </source>
</evidence>
<dbReference type="Pfam" id="PF09834">
    <property type="entry name" value="DUF2061"/>
    <property type="match status" value="1"/>
</dbReference>
<accession>A0A1B7X8B0</accession>
<feature type="transmembrane region" description="Helical" evidence="1">
    <location>
        <begin position="12"/>
        <end position="30"/>
    </location>
</feature>
<reference evidence="3 4" key="1">
    <citation type="submission" date="2015-09" db="EMBL/GenBank/DDBJ databases">
        <title>Aphanizomenon flos-aquae WA102.</title>
        <authorList>
            <person name="Driscoll C."/>
        </authorList>
    </citation>
    <scope>NUCLEOTIDE SEQUENCE [LARGE SCALE GENOMIC DNA]</scope>
    <source>
        <strain evidence="3">WA102</strain>
    </source>
</reference>
<evidence type="ECO:0000259" key="2">
    <source>
        <dbReference type="Pfam" id="PF09834"/>
    </source>
</evidence>
<comment type="caution">
    <text evidence="3">The sequence shown here is derived from an EMBL/GenBank/DDBJ whole genome shotgun (WGS) entry which is preliminary data.</text>
</comment>